<reference evidence="3 4" key="1">
    <citation type="submission" date="2018-07" db="EMBL/GenBank/DDBJ databases">
        <title>Genomic Encyclopedia of Type Strains, Phase IV (KMG-IV): sequencing the most valuable type-strain genomes for metagenomic binning, comparative biology and taxonomic classification.</title>
        <authorList>
            <person name="Goeker M."/>
        </authorList>
    </citation>
    <scope>NUCLEOTIDE SEQUENCE [LARGE SCALE GENOMIC DNA]</scope>
    <source>
        <strain evidence="3 4">DSM 14364</strain>
    </source>
</reference>
<dbReference type="InterPro" id="IPR036374">
    <property type="entry name" value="OxRdtase_Mopterin-bd_sf"/>
</dbReference>
<comment type="caution">
    <text evidence="3">The sequence shown here is derived from an EMBL/GenBank/DDBJ whole genome shotgun (WGS) entry which is preliminary data.</text>
</comment>
<evidence type="ECO:0000259" key="2">
    <source>
        <dbReference type="Pfam" id="PF00174"/>
    </source>
</evidence>
<dbReference type="AlphaFoldDB" id="A0A370HYV7"/>
<dbReference type="EMBL" id="QQBB01000001">
    <property type="protein sequence ID" value="RDI62144.1"/>
    <property type="molecule type" value="Genomic_DNA"/>
</dbReference>
<feature type="domain" description="Oxidoreductase molybdopterin-binding" evidence="2">
    <location>
        <begin position="71"/>
        <end position="148"/>
    </location>
</feature>
<feature type="chain" id="PRO_5016662061" description="Oxidoreductase molybdopterin-binding domain-containing protein" evidence="1">
    <location>
        <begin position="29"/>
        <end position="174"/>
    </location>
</feature>
<dbReference type="InterPro" id="IPR000572">
    <property type="entry name" value="OxRdtase_Mopterin-bd_dom"/>
</dbReference>
<dbReference type="Gene3D" id="3.90.420.10">
    <property type="entry name" value="Oxidoreductase, molybdopterin-binding domain"/>
    <property type="match status" value="1"/>
</dbReference>
<evidence type="ECO:0000256" key="1">
    <source>
        <dbReference type="SAM" id="SignalP"/>
    </source>
</evidence>
<protein>
    <recommendedName>
        <fullName evidence="2">Oxidoreductase molybdopterin-binding domain-containing protein</fullName>
    </recommendedName>
</protein>
<organism evidence="3 4">
    <name type="scientific">Microvirga subterranea</name>
    <dbReference type="NCBI Taxonomy" id="186651"/>
    <lineage>
        <taxon>Bacteria</taxon>
        <taxon>Pseudomonadati</taxon>
        <taxon>Pseudomonadota</taxon>
        <taxon>Alphaproteobacteria</taxon>
        <taxon>Hyphomicrobiales</taxon>
        <taxon>Methylobacteriaceae</taxon>
        <taxon>Microvirga</taxon>
    </lineage>
</organism>
<dbReference type="Pfam" id="PF00174">
    <property type="entry name" value="Oxidored_molyb"/>
    <property type="match status" value="1"/>
</dbReference>
<name>A0A370HYV7_9HYPH</name>
<proteinExistence type="predicted"/>
<dbReference type="SUPFAM" id="SSF56524">
    <property type="entry name" value="Oxidoreductase molybdopterin-binding domain"/>
    <property type="match status" value="1"/>
</dbReference>
<dbReference type="Proteomes" id="UP000254925">
    <property type="component" value="Unassembled WGS sequence"/>
</dbReference>
<keyword evidence="1" id="KW-0732">Signal</keyword>
<gene>
    <name evidence="3" type="ORF">DES45_101411</name>
</gene>
<sequence>MIGAYVKRHIVIFAVAVAALMGAGAAGADPLPAPADKPILTISGQIDTTNKDNTAQFDRAMLEAIGMETIETNTPWYNGPVKFEGVSLDKLMKRVGAKGERAVFVALNDYSSEIPMEDFSKYNVILALKRNGEYMPVRDKGPLFVIYPFDSKPELKNQTFYGRSVWQVAKIIVK</sequence>
<keyword evidence="4" id="KW-1185">Reference proteome</keyword>
<feature type="signal peptide" evidence="1">
    <location>
        <begin position="1"/>
        <end position="28"/>
    </location>
</feature>
<accession>A0A370HYV7</accession>
<evidence type="ECO:0000313" key="4">
    <source>
        <dbReference type="Proteomes" id="UP000254925"/>
    </source>
</evidence>
<evidence type="ECO:0000313" key="3">
    <source>
        <dbReference type="EMBL" id="RDI62144.1"/>
    </source>
</evidence>